<dbReference type="EMBL" id="BMQG01000024">
    <property type="protein sequence ID" value="GGM58065.1"/>
    <property type="molecule type" value="Genomic_DNA"/>
</dbReference>
<dbReference type="AlphaFoldDB" id="A0A8H9GSN1"/>
<gene>
    <name evidence="1" type="ORF">GCM10008956_37050</name>
</gene>
<organism evidence="1 2">
    <name type="scientific">Deinococcus arenae</name>
    <dbReference type="NCBI Taxonomy" id="1452751"/>
    <lineage>
        <taxon>Bacteria</taxon>
        <taxon>Thermotogati</taxon>
        <taxon>Deinococcota</taxon>
        <taxon>Deinococci</taxon>
        <taxon>Deinococcales</taxon>
        <taxon>Deinococcaceae</taxon>
        <taxon>Deinococcus</taxon>
    </lineage>
</organism>
<reference evidence="2" key="1">
    <citation type="journal article" date="2019" name="Int. J. Syst. Evol. Microbiol.">
        <title>The Global Catalogue of Microorganisms (GCM) 10K type strain sequencing project: providing services to taxonomists for standard genome sequencing and annotation.</title>
        <authorList>
            <consortium name="The Broad Institute Genomics Platform"/>
            <consortium name="The Broad Institute Genome Sequencing Center for Infectious Disease"/>
            <person name="Wu L."/>
            <person name="Ma J."/>
        </authorList>
    </citation>
    <scope>NUCLEOTIDE SEQUENCE [LARGE SCALE GENOMIC DNA]</scope>
    <source>
        <strain evidence="2">JCM 31047</strain>
    </source>
</reference>
<keyword evidence="2" id="KW-1185">Reference proteome</keyword>
<proteinExistence type="predicted"/>
<sequence length="423" mass="43775">MLNRTAVLIAALLLSASAEDVGKAELDRSSLNASAQRLEQSVTEAVTTAGGDLDRMQAHWVIAFSTGHYKSDPIGAQAARELATQFVERVAVRGDRVTARAWEMDLWEYRNPSGLTQVIGNDTQGDLGRMSNLWPTTPAVGSVGGHDTERTATTLATEFAKQADTVLILLTNTAASVGAPGARLLGTNAPEYQEVLSNWTRVSGTQDGATLNLPYVVRAPSGDIQGQMQAVVFLPKTFTAAALTGGTRTEQHSGAQAKVTPTGGGAGVNPAAVLAGLLVLGGAAFGAWKLLGAGGGSGGRGGVRVGDTTFSVRDMPAGRPFCIIAGPGYAAEDDTPVVPVAGLPAARIVEITRAGKDYRVRSVNDEIRLSSAGGRVVAADTATVTLRPEMPDATLEFTGEVRGPGGVPKDITRSVSMTLDGDL</sequence>
<evidence type="ECO:0000313" key="1">
    <source>
        <dbReference type="EMBL" id="GGM58065.1"/>
    </source>
</evidence>
<comment type="caution">
    <text evidence="1">The sequence shown here is derived from an EMBL/GenBank/DDBJ whole genome shotgun (WGS) entry which is preliminary data.</text>
</comment>
<dbReference type="Proteomes" id="UP000600547">
    <property type="component" value="Unassembled WGS sequence"/>
</dbReference>
<evidence type="ECO:0000313" key="2">
    <source>
        <dbReference type="Proteomes" id="UP000600547"/>
    </source>
</evidence>
<name>A0A8H9GSN1_9DEIO</name>
<accession>A0A8H9GSN1</accession>
<protein>
    <submittedName>
        <fullName evidence="1">Uncharacterized protein</fullName>
    </submittedName>
</protein>